<protein>
    <submittedName>
        <fullName evidence="2">Uncharacterized protein</fullName>
    </submittedName>
</protein>
<reference evidence="2 3" key="1">
    <citation type="journal article" date="2019" name="New Phytol.">
        <title>Comparative genomics reveals unique wood-decay strategies and fruiting body development in the Schizophyllaceae.</title>
        <authorList>
            <person name="Almasi E."/>
            <person name="Sahu N."/>
            <person name="Krizsan K."/>
            <person name="Balint B."/>
            <person name="Kovacs G.M."/>
            <person name="Kiss B."/>
            <person name="Cseklye J."/>
            <person name="Drula E."/>
            <person name="Henrissat B."/>
            <person name="Nagy I."/>
            <person name="Chovatia M."/>
            <person name="Adam C."/>
            <person name="LaButti K."/>
            <person name="Lipzen A."/>
            <person name="Riley R."/>
            <person name="Grigoriev I.V."/>
            <person name="Nagy L.G."/>
        </authorList>
    </citation>
    <scope>NUCLEOTIDE SEQUENCE [LARGE SCALE GENOMIC DNA]</scope>
    <source>
        <strain evidence="2 3">NL-1724</strain>
    </source>
</reference>
<sequence length="221" mass="23647">MYHCSQAALPPPQSSWHTPGGSSSSASEAGISSSDEYGASPSDEKRASSANGLDPEFARTRYSLPSFAKGRGLLRDDRRGMRAMIPLPTMDFSLDGRRLGDEARRIGEVRRLGDEEHRVLELADEDAGEREPNAGDEMDIGTPERGRAGHLPRLHRFSGVIGGVIGMRDGSASERRRVVRPRAGVAGGRRTRPGSSPSWEVDAFEVDGGVLCCAAASNSGE</sequence>
<accession>A0A550C0I6</accession>
<dbReference type="Proteomes" id="UP000320762">
    <property type="component" value="Unassembled WGS sequence"/>
</dbReference>
<feature type="region of interest" description="Disordered" evidence="1">
    <location>
        <begin position="1"/>
        <end position="61"/>
    </location>
</feature>
<evidence type="ECO:0000313" key="2">
    <source>
        <dbReference type="EMBL" id="TRM58268.1"/>
    </source>
</evidence>
<dbReference type="EMBL" id="VDMD01000037">
    <property type="protein sequence ID" value="TRM58268.1"/>
    <property type="molecule type" value="Genomic_DNA"/>
</dbReference>
<feature type="compositionally biased region" description="Low complexity" evidence="1">
    <location>
        <begin position="14"/>
        <end position="34"/>
    </location>
</feature>
<organism evidence="2 3">
    <name type="scientific">Schizophyllum amplum</name>
    <dbReference type="NCBI Taxonomy" id="97359"/>
    <lineage>
        <taxon>Eukaryota</taxon>
        <taxon>Fungi</taxon>
        <taxon>Dikarya</taxon>
        <taxon>Basidiomycota</taxon>
        <taxon>Agaricomycotina</taxon>
        <taxon>Agaricomycetes</taxon>
        <taxon>Agaricomycetidae</taxon>
        <taxon>Agaricales</taxon>
        <taxon>Schizophyllaceae</taxon>
        <taxon>Schizophyllum</taxon>
    </lineage>
</organism>
<keyword evidence="3" id="KW-1185">Reference proteome</keyword>
<dbReference type="AlphaFoldDB" id="A0A550C0I6"/>
<feature type="region of interest" description="Disordered" evidence="1">
    <location>
        <begin position="121"/>
        <end position="149"/>
    </location>
</feature>
<feature type="compositionally biased region" description="Acidic residues" evidence="1">
    <location>
        <begin position="122"/>
        <end position="139"/>
    </location>
</feature>
<evidence type="ECO:0000256" key="1">
    <source>
        <dbReference type="SAM" id="MobiDB-lite"/>
    </source>
</evidence>
<name>A0A550C0I6_9AGAR</name>
<comment type="caution">
    <text evidence="2">The sequence shown here is derived from an EMBL/GenBank/DDBJ whole genome shotgun (WGS) entry which is preliminary data.</text>
</comment>
<evidence type="ECO:0000313" key="3">
    <source>
        <dbReference type="Proteomes" id="UP000320762"/>
    </source>
</evidence>
<proteinExistence type="predicted"/>
<gene>
    <name evidence="2" type="ORF">BD626DRAFT_634153</name>
</gene>